<reference evidence="9" key="1">
    <citation type="journal article" date="2019" name="Int. J. Syst. Evol. Microbiol.">
        <title>The Global Catalogue of Microorganisms (GCM) 10K type strain sequencing project: providing services to taxonomists for standard genome sequencing and annotation.</title>
        <authorList>
            <consortium name="The Broad Institute Genomics Platform"/>
            <consortium name="The Broad Institute Genome Sequencing Center for Infectious Disease"/>
            <person name="Wu L."/>
            <person name="Ma J."/>
        </authorList>
    </citation>
    <scope>NUCLEOTIDE SEQUENCE [LARGE SCALE GENOMIC DNA]</scope>
    <source>
        <strain evidence="9">CGMCC 4.7198</strain>
    </source>
</reference>
<evidence type="ECO:0000256" key="3">
    <source>
        <dbReference type="ARBA" id="ARBA00023125"/>
    </source>
</evidence>
<evidence type="ECO:0000313" key="9">
    <source>
        <dbReference type="Proteomes" id="UP001596957"/>
    </source>
</evidence>
<dbReference type="Pfam" id="PF07282">
    <property type="entry name" value="Cas12f1-like_TNB"/>
    <property type="match status" value="1"/>
</dbReference>
<sequence length="457" mass="50282">MRSATHTGRASKIDRVSTGARQARLPHAALVSVVQVRLEVGRAVDAAALTDAVAVCNEAATFASRRAWESRTFHKFALQKTWYGSLRQAFPGLGAQAAVRVFARVAQAYANRRASKKRAHIFRPQGAVPFDARMLSFNRAERRVSVWTPRGRVTLSYTGRFEDLDAIDTLPVGECDLFQRGGRWLLQVSVTLPEPEQRAVKAFLGVDQGIANLAVTSGGAVLPSRALPGTITSNGHVRNLRERRYRQRRRLQCKNTSSARRVARRLSGRESRMMKDVNHQISKYVVREAERTGRGLALEELQGIRGRVRAHRSQRRTLHSWAFGQLIEQCQYKTRRAGIPLVMVDPAYTSQTCPLSLGGCGHTSRRNRPARGRFVCENCGLAGHADTFAAANVAERGEGSWALVNGPHATGDPAASRNTRANPPTTAAKVRRSTGNYLLSAAMRHRVDKPDPSGPGS</sequence>
<evidence type="ECO:0000259" key="7">
    <source>
        <dbReference type="Pfam" id="PF07282"/>
    </source>
</evidence>
<evidence type="ECO:0000256" key="1">
    <source>
        <dbReference type="ARBA" id="ARBA00008761"/>
    </source>
</evidence>
<dbReference type="Pfam" id="PF01385">
    <property type="entry name" value="OrfB_IS605"/>
    <property type="match status" value="1"/>
</dbReference>
<comment type="caution">
    <text evidence="8">The sequence shown here is derived from an EMBL/GenBank/DDBJ whole genome shotgun (WGS) entry which is preliminary data.</text>
</comment>
<dbReference type="NCBIfam" id="TIGR01766">
    <property type="entry name" value="IS200/IS605 family accessory protein TnpB-like domain"/>
    <property type="match status" value="1"/>
</dbReference>
<keyword evidence="3" id="KW-0238">DNA-binding</keyword>
<dbReference type="EMBL" id="JBHTEC010000001">
    <property type="protein sequence ID" value="MFD0283327.1"/>
    <property type="molecule type" value="Genomic_DNA"/>
</dbReference>
<evidence type="ECO:0000256" key="2">
    <source>
        <dbReference type="ARBA" id="ARBA00022578"/>
    </source>
</evidence>
<comment type="similarity">
    <text evidence="1">In the C-terminal section; belongs to the transposase 35 family.</text>
</comment>
<evidence type="ECO:0000259" key="6">
    <source>
        <dbReference type="Pfam" id="PF01385"/>
    </source>
</evidence>
<dbReference type="Proteomes" id="UP001596957">
    <property type="component" value="Unassembled WGS sequence"/>
</dbReference>
<name>A0ABW2VLB1_9ACTN</name>
<feature type="domain" description="Probable transposase IS891/IS1136/IS1341" evidence="6">
    <location>
        <begin position="188"/>
        <end position="292"/>
    </location>
</feature>
<accession>A0ABW2VLB1</accession>
<dbReference type="NCBIfam" id="NF040570">
    <property type="entry name" value="guided_TnpB"/>
    <property type="match status" value="1"/>
</dbReference>
<dbReference type="InterPro" id="IPR001959">
    <property type="entry name" value="Transposase"/>
</dbReference>
<keyword evidence="9" id="KW-1185">Reference proteome</keyword>
<dbReference type="InterPro" id="IPR010095">
    <property type="entry name" value="Cas12f1-like_TNB"/>
</dbReference>
<keyword evidence="4" id="KW-0233">DNA recombination</keyword>
<evidence type="ECO:0000256" key="4">
    <source>
        <dbReference type="ARBA" id="ARBA00023172"/>
    </source>
</evidence>
<keyword evidence="8" id="KW-0255">Endonuclease</keyword>
<gene>
    <name evidence="8" type="ORF">ACFQZP_16895</name>
</gene>
<protein>
    <submittedName>
        <fullName evidence="8">RNA-guided endonuclease InsQ/TnpB family protein</fullName>
    </submittedName>
</protein>
<evidence type="ECO:0000313" key="8">
    <source>
        <dbReference type="EMBL" id="MFD0283327.1"/>
    </source>
</evidence>
<keyword evidence="8" id="KW-0378">Hydrolase</keyword>
<keyword evidence="2" id="KW-0815">Transposition</keyword>
<feature type="domain" description="Cas12f1-like TNB" evidence="7">
    <location>
        <begin position="323"/>
        <end position="393"/>
    </location>
</feature>
<organism evidence="8 9">
    <name type="scientific">Streptomyces lutosisoli</name>
    <dbReference type="NCBI Taxonomy" id="2665721"/>
    <lineage>
        <taxon>Bacteria</taxon>
        <taxon>Bacillati</taxon>
        <taxon>Actinomycetota</taxon>
        <taxon>Actinomycetes</taxon>
        <taxon>Kitasatosporales</taxon>
        <taxon>Streptomycetaceae</taxon>
        <taxon>Streptomyces</taxon>
    </lineage>
</organism>
<feature type="compositionally biased region" description="Polar residues" evidence="5">
    <location>
        <begin position="416"/>
        <end position="425"/>
    </location>
</feature>
<proteinExistence type="inferred from homology"/>
<evidence type="ECO:0000256" key="5">
    <source>
        <dbReference type="SAM" id="MobiDB-lite"/>
    </source>
</evidence>
<feature type="region of interest" description="Disordered" evidence="5">
    <location>
        <begin position="406"/>
        <end position="430"/>
    </location>
</feature>
<keyword evidence="8" id="KW-0540">Nuclease</keyword>
<dbReference type="RefSeq" id="WP_381259474.1">
    <property type="nucleotide sequence ID" value="NZ_JBHTBI010000034.1"/>
</dbReference>
<dbReference type="GO" id="GO:0004519">
    <property type="term" value="F:endonuclease activity"/>
    <property type="evidence" value="ECO:0007669"/>
    <property type="project" value="UniProtKB-KW"/>
</dbReference>